<sequence length="1097" mass="116045">MSGDPGPLPDAAGAEWTPQRLQDYLAARARRREARDLNLHPDRPGEAALAQLDSSMKRNTALTRKLRTLTEETRAGVLEDAARTNQSKYVAEAAAALVEAPQKARDVAPAAEVACALHRRYPDFGEALLGALRRELDAPLPGDEERGALARRRALLRLLAELTGLGLAPSPALVMAEARRLAAPAAAADPVALSMLCTLAKAGREELLGLPPAQAPPPGSMDADAGTAADWRAPAEAREALSTLLRGALAAAVEKLHALHSGLLRTRAWNERALVARGDLAESTLARYEARREARDALLRACAALAEALDAPPPALGDEEGEEDEGRGEEAAAQGAGAAAVATESPFEDEETRAFYEDLVDLRAYVPAVLLGPPDAGSEAPVTDQETGSAPDDGDADVSAADVDHGDMSKADDPLPEAGAPGPTWPGAGPPVSPEAEGSPAPGAAEEQSPLQKPNELQAMLARLPVCVSREEADEAALAFCYAQSKAARKRLVRTLCDVPGGALALLPFFARIAATLGRIWPDIPAGVCQHLESEFRLLQKRKDVAASGRNLEARIRNMRYIGELLKFQAFPAGVAFRALKSLLDDFTGSSIDAACALVETAGRFLARSPATTARLNSMLDIMMRLKTARHLDARQSSLIDSVYSLVKAKNLVRQRKQRPPLHSYIRHLVYSGLEDRAAATGPMNRLRRLPWAECEAYLVRTLVRAACKGRHSALPSLASLAAGLARYHPSLGVALVDSLLEDVAVGLESPGSVSYQKRMAAVCFLGELYNYKLVNSGVVFQTLQLLLTATPEGEGYSAPGQGDASLDPPGNYFRIRLACALLETCGSYFTKGPARRRLDAALTRLAAYTLSKAAPLPLDVDVDLGDLQTRLGVAMPSFPTLDAALAAVAELDSSGEAQEGPSLAEEEEAEEEGEVSGASTASSEDGGSSSGEEESSREEEDAEGAGEDGDEEALLSPAATAVTPVPVEVDEDFEREFAAMLLEGKRGGAPSIAADAQTPTVSVSFNVMLRRGARDTRTLRTLAIPVAPSVEAGIRARVAAEAAERAQLKRLVLEANRRDMADEAESEAAVLWQGRHRAKGGSHRVSFGGAGHRGAG</sequence>
<feature type="domain" description="MIF4G" evidence="2">
    <location>
        <begin position="664"/>
        <end position="896"/>
    </location>
</feature>
<accession>A0A1D2ADS3</accession>
<reference evidence="3" key="1">
    <citation type="submission" date="2015-08" db="EMBL/GenBank/DDBJ databases">
        <authorList>
            <person name="Babu N.S."/>
            <person name="Beckwith C.J."/>
            <person name="Beseler K.G."/>
            <person name="Brison A."/>
            <person name="Carone J.V."/>
            <person name="Caskin T.P."/>
            <person name="Diamond M."/>
            <person name="Durham M.E."/>
            <person name="Foxe J.M."/>
            <person name="Go M."/>
            <person name="Henderson B.A."/>
            <person name="Jones I.B."/>
            <person name="McGettigan J.A."/>
            <person name="Micheletti S.J."/>
            <person name="Nasrallah M.E."/>
            <person name="Ortiz D."/>
            <person name="Piller C.R."/>
            <person name="Privatt S.R."/>
            <person name="Schneider S.L."/>
            <person name="Sharp S."/>
            <person name="Smith T.C."/>
            <person name="Stanton J.D."/>
            <person name="Ullery H.E."/>
            <person name="Wilson R.J."/>
            <person name="Serrano M.G."/>
            <person name="Buck G."/>
            <person name="Lee V."/>
            <person name="Wang Y."/>
            <person name="Carvalho R."/>
            <person name="Voegtly L."/>
            <person name="Shi R."/>
            <person name="Duckworth R."/>
            <person name="Johnson A."/>
            <person name="Loviza R."/>
            <person name="Walstead R."/>
            <person name="Shah Z."/>
            <person name="Kiflezghi M."/>
            <person name="Wade K."/>
            <person name="Ball S.L."/>
            <person name="Bradley K.W."/>
            <person name="Asai D.J."/>
            <person name="Bowman C.A."/>
            <person name="Russell D.A."/>
            <person name="Pope W.H."/>
            <person name="Jacobs-Sera D."/>
            <person name="Hendrix R.W."/>
            <person name="Hatfull G.F."/>
        </authorList>
    </citation>
    <scope>NUCLEOTIDE SEQUENCE</scope>
</reference>
<gene>
    <name evidence="3" type="ORF">g.58322</name>
</gene>
<dbReference type="PANTHER" id="PTHR12839">
    <property type="entry name" value="NONSENSE-MEDIATED MRNA DECAY PROTEIN 2 UP-FRAMESHIFT SUPPRESSOR 2"/>
    <property type="match status" value="1"/>
</dbReference>
<dbReference type="GO" id="GO:0005737">
    <property type="term" value="C:cytoplasm"/>
    <property type="evidence" value="ECO:0007669"/>
    <property type="project" value="TreeGrafter"/>
</dbReference>
<dbReference type="GO" id="GO:0000184">
    <property type="term" value="P:nuclear-transcribed mRNA catabolic process, nonsense-mediated decay"/>
    <property type="evidence" value="ECO:0007669"/>
    <property type="project" value="InterPro"/>
</dbReference>
<dbReference type="SUPFAM" id="SSF48371">
    <property type="entry name" value="ARM repeat"/>
    <property type="match status" value="2"/>
</dbReference>
<dbReference type="GO" id="GO:0035145">
    <property type="term" value="C:exon-exon junction complex"/>
    <property type="evidence" value="ECO:0007669"/>
    <property type="project" value="TreeGrafter"/>
</dbReference>
<dbReference type="EMBL" id="GDKF01001255">
    <property type="protein sequence ID" value="JAT77367.1"/>
    <property type="molecule type" value="Transcribed_RNA"/>
</dbReference>
<dbReference type="GO" id="GO:0003723">
    <property type="term" value="F:RNA binding"/>
    <property type="evidence" value="ECO:0007669"/>
    <property type="project" value="InterPro"/>
</dbReference>
<feature type="region of interest" description="Disordered" evidence="1">
    <location>
        <begin position="373"/>
        <end position="451"/>
    </location>
</feature>
<feature type="compositionally biased region" description="Low complexity" evidence="1">
    <location>
        <begin position="892"/>
        <end position="904"/>
    </location>
</feature>
<dbReference type="AlphaFoldDB" id="A0A1D2ADS3"/>
<organism evidence="3">
    <name type="scientific">Auxenochlorella protothecoides</name>
    <name type="common">Green microalga</name>
    <name type="synonym">Chlorella protothecoides</name>
    <dbReference type="NCBI Taxonomy" id="3075"/>
    <lineage>
        <taxon>Eukaryota</taxon>
        <taxon>Viridiplantae</taxon>
        <taxon>Chlorophyta</taxon>
        <taxon>core chlorophytes</taxon>
        <taxon>Trebouxiophyceae</taxon>
        <taxon>Chlorellales</taxon>
        <taxon>Chlorellaceae</taxon>
        <taxon>Auxenochlorella</taxon>
    </lineage>
</organism>
<feature type="region of interest" description="Disordered" evidence="1">
    <location>
        <begin position="310"/>
        <end position="350"/>
    </location>
</feature>
<feature type="region of interest" description="Disordered" evidence="1">
    <location>
        <begin position="892"/>
        <end position="967"/>
    </location>
</feature>
<feature type="compositionally biased region" description="Low complexity" evidence="1">
    <location>
        <begin position="331"/>
        <end position="344"/>
    </location>
</feature>
<feature type="compositionally biased region" description="Low complexity" evidence="1">
    <location>
        <begin position="416"/>
        <end position="427"/>
    </location>
</feature>
<dbReference type="InterPro" id="IPR016024">
    <property type="entry name" value="ARM-type_fold"/>
</dbReference>
<feature type="compositionally biased region" description="Acidic residues" evidence="1">
    <location>
        <begin position="317"/>
        <end position="327"/>
    </location>
</feature>
<feature type="compositionally biased region" description="Low complexity" evidence="1">
    <location>
        <begin position="916"/>
        <end position="928"/>
    </location>
</feature>
<feature type="compositionally biased region" description="Basic and acidic residues" evidence="1">
    <location>
        <begin position="402"/>
        <end position="413"/>
    </location>
</feature>
<dbReference type="Pfam" id="PF02854">
    <property type="entry name" value="MIF4G"/>
    <property type="match status" value="2"/>
</dbReference>
<proteinExistence type="predicted"/>
<feature type="domain" description="MIF4G" evidence="2">
    <location>
        <begin position="458"/>
        <end position="650"/>
    </location>
</feature>
<dbReference type="InterPro" id="IPR003890">
    <property type="entry name" value="MIF4G-like_typ-3"/>
</dbReference>
<feature type="compositionally biased region" description="Acidic residues" evidence="1">
    <location>
        <begin position="905"/>
        <end position="915"/>
    </location>
</feature>
<dbReference type="SMART" id="SM00543">
    <property type="entry name" value="MIF4G"/>
    <property type="match status" value="2"/>
</dbReference>
<dbReference type="Gene3D" id="1.25.40.180">
    <property type="match status" value="3"/>
</dbReference>
<feature type="compositionally biased region" description="Acidic residues" evidence="1">
    <location>
        <begin position="932"/>
        <end position="954"/>
    </location>
</feature>
<evidence type="ECO:0000313" key="3">
    <source>
        <dbReference type="EMBL" id="JAT77367.1"/>
    </source>
</evidence>
<protein>
    <recommendedName>
        <fullName evidence="2">MIF4G domain-containing protein</fullName>
    </recommendedName>
</protein>
<evidence type="ECO:0000256" key="1">
    <source>
        <dbReference type="SAM" id="MobiDB-lite"/>
    </source>
</evidence>
<evidence type="ECO:0000259" key="2">
    <source>
        <dbReference type="SMART" id="SM00543"/>
    </source>
</evidence>
<feature type="compositionally biased region" description="Low complexity" evidence="1">
    <location>
        <begin position="434"/>
        <end position="447"/>
    </location>
</feature>
<name>A0A1D2ADS3_AUXPR</name>
<dbReference type="InterPro" id="IPR039762">
    <property type="entry name" value="Nmd2/UPF2"/>
</dbReference>
<dbReference type="PANTHER" id="PTHR12839:SF7">
    <property type="entry name" value="REGULATOR OF NONSENSE TRANSCRIPTS 2"/>
    <property type="match status" value="1"/>
</dbReference>